<evidence type="ECO:0000256" key="1">
    <source>
        <dbReference type="SAM" id="MobiDB-lite"/>
    </source>
</evidence>
<proteinExistence type="predicted"/>
<sequence>MSFINGVSHNRHALEDSDEHGLQDDWRAKATTVAKSTLLFLILTGGGWVSWGRIKWENGSGKWSWVFGVMRKQMKMVLLVESEMGKLRGSFP</sequence>
<evidence type="ECO:0000313" key="2">
    <source>
        <dbReference type="EMBL" id="GMN23083.1"/>
    </source>
</evidence>
<name>A0AA87ZBF4_FICCA</name>
<dbReference type="Proteomes" id="UP001187192">
    <property type="component" value="Unassembled WGS sequence"/>
</dbReference>
<dbReference type="EMBL" id="BTGU01002889">
    <property type="protein sequence ID" value="GMN23083.1"/>
    <property type="molecule type" value="Genomic_DNA"/>
</dbReference>
<evidence type="ECO:0000313" key="3">
    <source>
        <dbReference type="Proteomes" id="UP001187192"/>
    </source>
</evidence>
<dbReference type="AlphaFoldDB" id="A0AA87ZBF4"/>
<comment type="caution">
    <text evidence="2">The sequence shown here is derived from an EMBL/GenBank/DDBJ whole genome shotgun (WGS) entry which is preliminary data.</text>
</comment>
<protein>
    <submittedName>
        <fullName evidence="2">Uncharacterized protein</fullName>
    </submittedName>
</protein>
<feature type="compositionally biased region" description="Basic and acidic residues" evidence="1">
    <location>
        <begin position="12"/>
        <end position="21"/>
    </location>
</feature>
<gene>
    <name evidence="2" type="ORF">TIFTF001_043633</name>
</gene>
<organism evidence="2 3">
    <name type="scientific">Ficus carica</name>
    <name type="common">Common fig</name>
    <dbReference type="NCBI Taxonomy" id="3494"/>
    <lineage>
        <taxon>Eukaryota</taxon>
        <taxon>Viridiplantae</taxon>
        <taxon>Streptophyta</taxon>
        <taxon>Embryophyta</taxon>
        <taxon>Tracheophyta</taxon>
        <taxon>Spermatophyta</taxon>
        <taxon>Magnoliopsida</taxon>
        <taxon>eudicotyledons</taxon>
        <taxon>Gunneridae</taxon>
        <taxon>Pentapetalae</taxon>
        <taxon>rosids</taxon>
        <taxon>fabids</taxon>
        <taxon>Rosales</taxon>
        <taxon>Moraceae</taxon>
        <taxon>Ficeae</taxon>
        <taxon>Ficus</taxon>
    </lineage>
</organism>
<feature type="region of interest" description="Disordered" evidence="1">
    <location>
        <begin position="1"/>
        <end position="21"/>
    </location>
</feature>
<keyword evidence="3" id="KW-1185">Reference proteome</keyword>
<reference evidence="2" key="1">
    <citation type="submission" date="2023-07" db="EMBL/GenBank/DDBJ databases">
        <title>draft genome sequence of fig (Ficus carica).</title>
        <authorList>
            <person name="Takahashi T."/>
            <person name="Nishimura K."/>
        </authorList>
    </citation>
    <scope>NUCLEOTIDE SEQUENCE</scope>
</reference>
<accession>A0AA87ZBF4</accession>